<dbReference type="SUPFAM" id="SSF53850">
    <property type="entry name" value="Periplasmic binding protein-like II"/>
    <property type="match status" value="1"/>
</dbReference>
<dbReference type="Pfam" id="PF00126">
    <property type="entry name" value="HTH_1"/>
    <property type="match status" value="1"/>
</dbReference>
<evidence type="ECO:0000256" key="3">
    <source>
        <dbReference type="ARBA" id="ARBA00023125"/>
    </source>
</evidence>
<gene>
    <name evidence="6" type="ORF">K7G82_05525</name>
</gene>
<evidence type="ECO:0000259" key="5">
    <source>
        <dbReference type="PROSITE" id="PS50931"/>
    </source>
</evidence>
<dbReference type="PRINTS" id="PR00039">
    <property type="entry name" value="HTHLYSR"/>
</dbReference>
<dbReference type="EMBL" id="JAINVV010000003">
    <property type="protein sequence ID" value="MBY8821741.1"/>
    <property type="molecule type" value="Genomic_DNA"/>
</dbReference>
<evidence type="ECO:0000256" key="2">
    <source>
        <dbReference type="ARBA" id="ARBA00023015"/>
    </source>
</evidence>
<feature type="domain" description="HTH lysR-type" evidence="5">
    <location>
        <begin position="1"/>
        <end position="58"/>
    </location>
</feature>
<dbReference type="Gene3D" id="1.10.10.10">
    <property type="entry name" value="Winged helix-like DNA-binding domain superfamily/Winged helix DNA-binding domain"/>
    <property type="match status" value="1"/>
</dbReference>
<protein>
    <submittedName>
        <fullName evidence="6">LysR family transcriptional regulator</fullName>
    </submittedName>
</protein>
<evidence type="ECO:0000256" key="1">
    <source>
        <dbReference type="ARBA" id="ARBA00009437"/>
    </source>
</evidence>
<evidence type="ECO:0000313" key="6">
    <source>
        <dbReference type="EMBL" id="MBY8821741.1"/>
    </source>
</evidence>
<dbReference type="Proteomes" id="UP000706039">
    <property type="component" value="Unassembled WGS sequence"/>
</dbReference>
<keyword evidence="2" id="KW-0805">Transcription regulation</keyword>
<organism evidence="6 7">
    <name type="scientific">Sphingomonas colocasiae</name>
    <dbReference type="NCBI Taxonomy" id="1848973"/>
    <lineage>
        <taxon>Bacteria</taxon>
        <taxon>Pseudomonadati</taxon>
        <taxon>Pseudomonadota</taxon>
        <taxon>Alphaproteobacteria</taxon>
        <taxon>Sphingomonadales</taxon>
        <taxon>Sphingomonadaceae</taxon>
        <taxon>Sphingomonas</taxon>
    </lineage>
</organism>
<dbReference type="InterPro" id="IPR000847">
    <property type="entry name" value="LysR_HTH_N"/>
</dbReference>
<accession>A0ABS7PKC9</accession>
<dbReference type="PROSITE" id="PS50931">
    <property type="entry name" value="HTH_LYSR"/>
    <property type="match status" value="1"/>
</dbReference>
<keyword evidence="4" id="KW-0804">Transcription</keyword>
<keyword evidence="3" id="KW-0238">DNA-binding</keyword>
<dbReference type="InterPro" id="IPR005119">
    <property type="entry name" value="LysR_subst-bd"/>
</dbReference>
<sequence>MDLRQLRYFATLAETLNFHRAAERLHISQPPLTVAIRRLEEELGTRLFDRESRGVRLTDAGRAALPAARATLEQAALFRSIAQQGQQGERGLISVGFVGSAINAALPRILPAFRARYPEVDLRLEEMTSVSICAALAARQLDVGLVRLPLMDPGDFEVAVIERDRLVVALPANHALAGDHELALADLAGEPLVLHGAVSVLRSMVLLACRQAGFTPRIAQEATQVQTILSLVQSGLGIALVPSAMAGTVPEGVRLMPLTDPIHVEMGVAARRDAGGLARNFVATACAAGDT</sequence>
<dbReference type="InterPro" id="IPR036388">
    <property type="entry name" value="WH-like_DNA-bd_sf"/>
</dbReference>
<reference evidence="6 7" key="1">
    <citation type="submission" date="2021-08" db="EMBL/GenBank/DDBJ databases">
        <authorList>
            <person name="Tuo L."/>
        </authorList>
    </citation>
    <scope>NUCLEOTIDE SEQUENCE [LARGE SCALE GENOMIC DNA]</scope>
    <source>
        <strain evidence="6 7">JCM 31229</strain>
    </source>
</reference>
<comment type="caution">
    <text evidence="6">The sequence shown here is derived from an EMBL/GenBank/DDBJ whole genome shotgun (WGS) entry which is preliminary data.</text>
</comment>
<dbReference type="InterPro" id="IPR036390">
    <property type="entry name" value="WH_DNA-bd_sf"/>
</dbReference>
<keyword evidence="7" id="KW-1185">Reference proteome</keyword>
<dbReference type="PANTHER" id="PTHR30346">
    <property type="entry name" value="TRANSCRIPTIONAL DUAL REGULATOR HCAR-RELATED"/>
    <property type="match status" value="1"/>
</dbReference>
<dbReference type="RefSeq" id="WP_222988828.1">
    <property type="nucleotide sequence ID" value="NZ_JAINVV010000003.1"/>
</dbReference>
<proteinExistence type="inferred from homology"/>
<comment type="similarity">
    <text evidence="1">Belongs to the LysR transcriptional regulatory family.</text>
</comment>
<dbReference type="Pfam" id="PF03466">
    <property type="entry name" value="LysR_substrate"/>
    <property type="match status" value="1"/>
</dbReference>
<dbReference type="CDD" id="cd08414">
    <property type="entry name" value="PBP2_LTTR_aromatics_like"/>
    <property type="match status" value="1"/>
</dbReference>
<dbReference type="SUPFAM" id="SSF46785">
    <property type="entry name" value="Winged helix' DNA-binding domain"/>
    <property type="match status" value="1"/>
</dbReference>
<name>A0ABS7PKC9_9SPHN</name>
<dbReference type="PANTHER" id="PTHR30346:SF0">
    <property type="entry name" value="HCA OPERON TRANSCRIPTIONAL ACTIVATOR HCAR"/>
    <property type="match status" value="1"/>
</dbReference>
<evidence type="ECO:0000313" key="7">
    <source>
        <dbReference type="Proteomes" id="UP000706039"/>
    </source>
</evidence>
<dbReference type="Gene3D" id="3.40.190.10">
    <property type="entry name" value="Periplasmic binding protein-like II"/>
    <property type="match status" value="2"/>
</dbReference>
<evidence type="ECO:0000256" key="4">
    <source>
        <dbReference type="ARBA" id="ARBA00023163"/>
    </source>
</evidence>